<name>A0A9P6PKG8_9FUNG</name>
<reference evidence="2" key="1">
    <citation type="journal article" date="2020" name="Fungal Divers.">
        <title>Resolving the Mortierellaceae phylogeny through synthesis of multi-gene phylogenetics and phylogenomics.</title>
        <authorList>
            <person name="Vandepol N."/>
            <person name="Liber J."/>
            <person name="Desiro A."/>
            <person name="Na H."/>
            <person name="Kennedy M."/>
            <person name="Barry K."/>
            <person name="Grigoriev I.V."/>
            <person name="Miller A.N."/>
            <person name="O'Donnell K."/>
            <person name="Stajich J.E."/>
            <person name="Bonito G."/>
        </authorList>
    </citation>
    <scope>NUCLEOTIDE SEQUENCE</scope>
    <source>
        <strain evidence="2">KOD948</strain>
    </source>
</reference>
<gene>
    <name evidence="2" type="ORF">BG011_001123</name>
</gene>
<keyword evidence="1" id="KW-1133">Transmembrane helix</keyword>
<keyword evidence="1" id="KW-0472">Membrane</keyword>
<dbReference type="OrthoDB" id="5565730at2759"/>
<evidence type="ECO:0000313" key="2">
    <source>
        <dbReference type="EMBL" id="KAG0247645.1"/>
    </source>
</evidence>
<feature type="transmembrane region" description="Helical" evidence="1">
    <location>
        <begin position="75"/>
        <end position="94"/>
    </location>
</feature>
<proteinExistence type="predicted"/>
<keyword evidence="3" id="KW-1185">Reference proteome</keyword>
<dbReference type="AlphaFoldDB" id="A0A9P6PKG8"/>
<dbReference type="PANTHER" id="PTHR41390">
    <property type="entry name" value="CHROMOSOME 7, WHOLE GENOME SHOTGUN SEQUENCE"/>
    <property type="match status" value="1"/>
</dbReference>
<dbReference type="Proteomes" id="UP000726737">
    <property type="component" value="Unassembled WGS sequence"/>
</dbReference>
<comment type="caution">
    <text evidence="2">The sequence shown here is derived from an EMBL/GenBank/DDBJ whole genome shotgun (WGS) entry which is preliminary data.</text>
</comment>
<sequence>MDIWQEPDKEVVKKLAKGTMIAAFRESFLRYQRSKNPYFGLKDSQTMDIDQLWSSTIAGAFTGGILSGLSRGVKAVPSGTFMFGVIAMGGQFILTKTNRYRQDRILATVPLEVTSSSTSTPPAPSEKRDAIVNSILNILPVHKTDMGDYEAKLRQRLQLIEAEQQFLEIEAQRRKQLSLASSEAAYSVVDVADGQDKT</sequence>
<dbReference type="PANTHER" id="PTHR41390:SF1">
    <property type="entry name" value="NADH-UBIQUINONE OXIDOREDUCTASE 213 KDA SUBUNIT"/>
    <property type="match status" value="1"/>
</dbReference>
<accession>A0A9P6PKG8</accession>
<feature type="non-terminal residue" evidence="2">
    <location>
        <position position="198"/>
    </location>
</feature>
<evidence type="ECO:0000256" key="1">
    <source>
        <dbReference type="SAM" id="Phobius"/>
    </source>
</evidence>
<dbReference type="EMBL" id="JAAAJA010001278">
    <property type="protein sequence ID" value="KAG0247645.1"/>
    <property type="molecule type" value="Genomic_DNA"/>
</dbReference>
<protein>
    <submittedName>
        <fullName evidence="2">Uncharacterized protein</fullName>
    </submittedName>
</protein>
<evidence type="ECO:0000313" key="3">
    <source>
        <dbReference type="Proteomes" id="UP000726737"/>
    </source>
</evidence>
<keyword evidence="1" id="KW-0812">Transmembrane</keyword>
<organism evidence="2 3">
    <name type="scientific">Mortierella polycephala</name>
    <dbReference type="NCBI Taxonomy" id="41804"/>
    <lineage>
        <taxon>Eukaryota</taxon>
        <taxon>Fungi</taxon>
        <taxon>Fungi incertae sedis</taxon>
        <taxon>Mucoromycota</taxon>
        <taxon>Mortierellomycotina</taxon>
        <taxon>Mortierellomycetes</taxon>
        <taxon>Mortierellales</taxon>
        <taxon>Mortierellaceae</taxon>
        <taxon>Mortierella</taxon>
    </lineage>
</organism>